<feature type="region of interest" description="Disordered" evidence="1">
    <location>
        <begin position="1"/>
        <end position="22"/>
    </location>
</feature>
<gene>
    <name evidence="2" type="ORF">BVIRIDIS_16670</name>
</gene>
<sequence length="219" mass="24316">MTPKSLSRVSIHAPARGATKHPSCKCWRGRRFDPRPCARGDPARERRLCAGAVSIHAPARGATPGQRATTPWRRFRSTPLREGRRCRGDDDGGLDFVSIHAPARGATCPLLSGHVTDRFDPRPCARGDSRRRGYLDACAVSIHAPARGATRTLLSVLSRSAVSIHAPARGATWRPSAGWRSQSKFRSTPLREGRPIWPEQPHRLVPFRSTPLREGRRYR</sequence>
<protein>
    <submittedName>
        <fullName evidence="2">Uncharacterized protein</fullName>
    </submittedName>
</protein>
<name>A0A0S4Q575_BLAVI</name>
<evidence type="ECO:0000313" key="2">
    <source>
        <dbReference type="EMBL" id="CUU42653.1"/>
    </source>
</evidence>
<proteinExistence type="predicted"/>
<dbReference type="PATRIC" id="fig|1079.7.peg.1747"/>
<dbReference type="Proteomes" id="UP000065734">
    <property type="component" value="Chromosome I"/>
</dbReference>
<dbReference type="EMBL" id="LN907867">
    <property type="protein sequence ID" value="CUU42653.1"/>
    <property type="molecule type" value="Genomic_DNA"/>
</dbReference>
<keyword evidence="3" id="KW-1185">Reference proteome</keyword>
<reference evidence="3" key="1">
    <citation type="journal article" date="2016" name="Genome Announc.">
        <title>Revised genome sequence of the purple photosynthetic bacterium Blastochloris viridis.</title>
        <authorList>
            <person name="Liu L.N."/>
            <person name="Faulkner M."/>
            <person name="Liu X."/>
            <person name="Huang F."/>
            <person name="Darby A.C."/>
            <person name="Hall N."/>
        </authorList>
    </citation>
    <scope>NUCLEOTIDE SEQUENCE [LARGE SCALE GENOMIC DNA]</scope>
    <source>
        <strain evidence="3">ATCC 19567 / DSM 133 / F</strain>
    </source>
</reference>
<evidence type="ECO:0000256" key="1">
    <source>
        <dbReference type="SAM" id="MobiDB-lite"/>
    </source>
</evidence>
<evidence type="ECO:0000313" key="3">
    <source>
        <dbReference type="Proteomes" id="UP000065734"/>
    </source>
</evidence>
<dbReference type="AntiFam" id="ANF00272">
    <property type="entry name" value="Translation of CRISPR region"/>
</dbReference>
<organism evidence="2 3">
    <name type="scientific">Blastochloris viridis</name>
    <name type="common">Rhodopseudomonas viridis</name>
    <dbReference type="NCBI Taxonomy" id="1079"/>
    <lineage>
        <taxon>Bacteria</taxon>
        <taxon>Pseudomonadati</taxon>
        <taxon>Pseudomonadota</taxon>
        <taxon>Alphaproteobacteria</taxon>
        <taxon>Hyphomicrobiales</taxon>
        <taxon>Blastochloridaceae</taxon>
        <taxon>Blastochloris</taxon>
    </lineage>
</organism>
<feature type="region of interest" description="Disordered" evidence="1">
    <location>
        <begin position="172"/>
        <end position="194"/>
    </location>
</feature>
<dbReference type="AlphaFoldDB" id="A0A0S4Q575"/>
<accession>A0A0S4Q575</accession>